<evidence type="ECO:0000256" key="6">
    <source>
        <dbReference type="ARBA" id="ARBA00022691"/>
    </source>
</evidence>
<dbReference type="PANTHER" id="PTHR11579:SF0">
    <property type="entry name" value="PROTEIN-L-ISOASPARTATE(D-ASPARTATE) O-METHYLTRANSFERASE"/>
    <property type="match status" value="1"/>
</dbReference>
<dbReference type="GO" id="GO:0004719">
    <property type="term" value="F:protein-L-isoaspartate (D-aspartate) O-methyltransferase activity"/>
    <property type="evidence" value="ECO:0007669"/>
    <property type="project" value="UniProtKB-UniRule"/>
</dbReference>
<dbReference type="CDD" id="cd02440">
    <property type="entry name" value="AdoMet_MTases"/>
    <property type="match status" value="1"/>
</dbReference>
<comment type="similarity">
    <text evidence="2 7">Belongs to the methyltransferase superfamily. L-isoaspartyl/D-aspartyl protein methyltransferase family.</text>
</comment>
<keyword evidence="4 7" id="KW-0489">Methyltransferase</keyword>
<evidence type="ECO:0000313" key="10">
    <source>
        <dbReference type="Proteomes" id="UP000262583"/>
    </source>
</evidence>
<dbReference type="AlphaFoldDB" id="A0A2Z4Y8T4"/>
<protein>
    <recommendedName>
        <fullName evidence="7">Protein-L-isoaspartate O-methyltransferase</fullName>
        <ecNumber evidence="7">2.1.1.77</ecNumber>
    </recommendedName>
    <alternativeName>
        <fullName evidence="7">L-isoaspartyl protein carboxyl methyltransferase</fullName>
    </alternativeName>
    <alternativeName>
        <fullName evidence="7">Protein L-isoaspartyl methyltransferase</fullName>
    </alternativeName>
    <alternativeName>
        <fullName evidence="7">Protein-beta-aspartate methyltransferase</fullName>
        <shortName evidence="7">PIMT</shortName>
    </alternativeName>
</protein>
<reference evidence="9 10" key="1">
    <citation type="submission" date="2018-05" db="EMBL/GenBank/DDBJ databases">
        <title>A metagenomic window into the 2 km-deep terrestrial subsurface aquifer revealed taxonomically and functionally diverse microbial community comprising novel uncultured bacterial lineages.</title>
        <authorList>
            <person name="Kadnikov V.V."/>
            <person name="Mardanov A.V."/>
            <person name="Beletsky A.V."/>
            <person name="Banks D."/>
            <person name="Pimenov N.V."/>
            <person name="Frank Y.A."/>
            <person name="Karnachuk O.V."/>
            <person name="Ravin N.V."/>
        </authorList>
    </citation>
    <scope>NUCLEOTIDE SEQUENCE [LARGE SCALE GENOMIC DNA]</scope>
    <source>
        <strain evidence="9">BY</strain>
    </source>
</reference>
<keyword evidence="6 7" id="KW-0949">S-adenosyl-L-methionine</keyword>
<dbReference type="EMBL" id="CP030759">
    <property type="protein sequence ID" value="AXA37238.1"/>
    <property type="molecule type" value="Genomic_DNA"/>
</dbReference>
<dbReference type="InterPro" id="IPR020598">
    <property type="entry name" value="rRNA_Ade_methylase_Trfase_N"/>
</dbReference>
<dbReference type="NCBIfam" id="TIGR00080">
    <property type="entry name" value="pimt"/>
    <property type="match status" value="1"/>
</dbReference>
<feature type="domain" description="Ribosomal RNA adenine methylase transferase N-terminal" evidence="8">
    <location>
        <begin position="72"/>
        <end position="195"/>
    </location>
</feature>
<dbReference type="InterPro" id="IPR000682">
    <property type="entry name" value="PCMT"/>
</dbReference>
<proteinExistence type="inferred from homology"/>
<comment type="subcellular location">
    <subcellularLocation>
        <location evidence="1 7">Cytoplasm</location>
    </subcellularLocation>
</comment>
<dbReference type="Proteomes" id="UP000262583">
    <property type="component" value="Chromosome"/>
</dbReference>
<dbReference type="SMART" id="SM00650">
    <property type="entry name" value="rADc"/>
    <property type="match status" value="1"/>
</dbReference>
<sequence>MIWPMAREPIARTNEEMVDTQIAARGVQDPFVLAAMRKVDRALFVPPELHHEAYADAALPVAYGQTISQPYIVGLMTEALAPDPNDRVLEIGCGTGYQTAILAELVREVWSIEIVPELAAAAKERLKRLGYHNVHVLVGDGWKGLPEKAPFDKIIVTAAPDVVPPALLDQLEVGGIMVVPVGVGSQELLKIVRETPDKFREYQLGPVRFVPMVHGGLV</sequence>
<dbReference type="Gene3D" id="3.40.50.150">
    <property type="entry name" value="Vaccinia Virus protein VP39"/>
    <property type="match status" value="1"/>
</dbReference>
<evidence type="ECO:0000256" key="5">
    <source>
        <dbReference type="ARBA" id="ARBA00022679"/>
    </source>
</evidence>
<dbReference type="HAMAP" id="MF_00090">
    <property type="entry name" value="PIMT"/>
    <property type="match status" value="1"/>
</dbReference>
<evidence type="ECO:0000256" key="1">
    <source>
        <dbReference type="ARBA" id="ARBA00004496"/>
    </source>
</evidence>
<evidence type="ECO:0000313" key="9">
    <source>
        <dbReference type="EMBL" id="AXA37238.1"/>
    </source>
</evidence>
<dbReference type="FunFam" id="3.40.50.150:FF:000010">
    <property type="entry name" value="Protein-L-isoaspartate O-methyltransferase"/>
    <property type="match status" value="1"/>
</dbReference>
<dbReference type="SUPFAM" id="SSF53335">
    <property type="entry name" value="S-adenosyl-L-methionine-dependent methyltransferases"/>
    <property type="match status" value="1"/>
</dbReference>
<feature type="active site" evidence="7">
    <location>
        <position position="68"/>
    </location>
</feature>
<dbReference type="InterPro" id="IPR029063">
    <property type="entry name" value="SAM-dependent_MTases_sf"/>
</dbReference>
<comment type="catalytic activity">
    <reaction evidence="7">
        <text>[protein]-L-isoaspartate + S-adenosyl-L-methionine = [protein]-L-isoaspartate alpha-methyl ester + S-adenosyl-L-homocysteine</text>
        <dbReference type="Rhea" id="RHEA:12705"/>
        <dbReference type="Rhea" id="RHEA-COMP:12143"/>
        <dbReference type="Rhea" id="RHEA-COMP:12144"/>
        <dbReference type="ChEBI" id="CHEBI:57856"/>
        <dbReference type="ChEBI" id="CHEBI:59789"/>
        <dbReference type="ChEBI" id="CHEBI:90596"/>
        <dbReference type="ChEBI" id="CHEBI:90598"/>
        <dbReference type="EC" id="2.1.1.77"/>
    </reaction>
</comment>
<evidence type="ECO:0000259" key="8">
    <source>
        <dbReference type="SMART" id="SM00650"/>
    </source>
</evidence>
<dbReference type="GO" id="GO:0030091">
    <property type="term" value="P:protein repair"/>
    <property type="evidence" value="ECO:0007669"/>
    <property type="project" value="UniProtKB-UniRule"/>
</dbReference>
<evidence type="ECO:0000256" key="2">
    <source>
        <dbReference type="ARBA" id="ARBA00005369"/>
    </source>
</evidence>
<dbReference type="KEGG" id="schv:BRCON_2481"/>
<accession>A0A2Z4Y8T4</accession>
<comment type="function">
    <text evidence="7">Catalyzes the methyl esterification of L-isoaspartyl residues in peptides and proteins that result from spontaneous decomposition of normal L-aspartyl and L-asparaginyl residues. It plays a role in the repair and/or degradation of damaged proteins.</text>
</comment>
<evidence type="ECO:0000256" key="4">
    <source>
        <dbReference type="ARBA" id="ARBA00022603"/>
    </source>
</evidence>
<keyword evidence="5 7" id="KW-0808">Transferase</keyword>
<keyword evidence="3 7" id="KW-0963">Cytoplasm</keyword>
<dbReference type="GO" id="GO:0000179">
    <property type="term" value="F:rRNA (adenine-N6,N6-)-dimethyltransferase activity"/>
    <property type="evidence" value="ECO:0007669"/>
    <property type="project" value="InterPro"/>
</dbReference>
<evidence type="ECO:0000256" key="3">
    <source>
        <dbReference type="ARBA" id="ARBA00022490"/>
    </source>
</evidence>
<dbReference type="EC" id="2.1.1.77" evidence="7"/>
<dbReference type="Pfam" id="PF01135">
    <property type="entry name" value="PCMT"/>
    <property type="match status" value="1"/>
</dbReference>
<dbReference type="PANTHER" id="PTHR11579">
    <property type="entry name" value="PROTEIN-L-ISOASPARTATE O-METHYLTRANSFERASE"/>
    <property type="match status" value="1"/>
</dbReference>
<name>A0A2Z4Y8T4_SUMC1</name>
<gene>
    <name evidence="7" type="primary">pcm</name>
    <name evidence="9" type="ORF">BRCON_2481</name>
</gene>
<organism evidence="9 10">
    <name type="scientific">Sumerlaea chitinivorans</name>
    <dbReference type="NCBI Taxonomy" id="2250252"/>
    <lineage>
        <taxon>Bacteria</taxon>
        <taxon>Candidatus Sumerlaeota</taxon>
        <taxon>Candidatus Sumerlaeia</taxon>
        <taxon>Candidatus Sumerlaeales</taxon>
        <taxon>Candidatus Sumerlaeaceae</taxon>
        <taxon>Candidatus Sumerlaea</taxon>
    </lineage>
</organism>
<dbReference type="PROSITE" id="PS01279">
    <property type="entry name" value="PCMT"/>
    <property type="match status" value="1"/>
</dbReference>
<dbReference type="NCBIfam" id="NF001453">
    <property type="entry name" value="PRK00312.1"/>
    <property type="match status" value="1"/>
</dbReference>
<evidence type="ECO:0000256" key="7">
    <source>
        <dbReference type="HAMAP-Rule" id="MF_00090"/>
    </source>
</evidence>
<dbReference type="GO" id="GO:0005737">
    <property type="term" value="C:cytoplasm"/>
    <property type="evidence" value="ECO:0007669"/>
    <property type="project" value="UniProtKB-SubCell"/>
</dbReference>